<evidence type="ECO:0000256" key="1">
    <source>
        <dbReference type="SAM" id="MobiDB-lite"/>
    </source>
</evidence>
<feature type="compositionally biased region" description="Low complexity" evidence="1">
    <location>
        <begin position="279"/>
        <end position="295"/>
    </location>
</feature>
<dbReference type="Gene3D" id="1.20.1260.20">
    <property type="entry name" value="PPE superfamily"/>
    <property type="match status" value="1"/>
</dbReference>
<name>A0ABW3FT11_9PSEU</name>
<feature type="region of interest" description="Disordered" evidence="1">
    <location>
        <begin position="200"/>
        <end position="361"/>
    </location>
</feature>
<proteinExistence type="predicted"/>
<comment type="caution">
    <text evidence="2">The sequence shown here is derived from an EMBL/GenBank/DDBJ whole genome shotgun (WGS) entry which is preliminary data.</text>
</comment>
<sequence length="401" mass="41055">MVLFDWLFGGREVPDRAQVEFDHRKVFGEVRSGPGPKPASQAAWRWMCEVRSAFERAEAELRRVLRTFDVVMQGAAGKQAKEAVTPLVNATRRSIDVAAQVGVAVEQQAQGSADFKNGFPPPHEVPPDDIGWADYVNPVSYAAKSGVRAAHEVVHAEVEERARQQYESYARASNERVASMPRFAPPPKFDADVVAAPTAPVPRVRPEAGRPPSAVGRNPGGDPRVPPPRGAAPEVADPSGADPAPQRPAPEDPAADVPAESEAAWAAPAAADPAPPAGAAPGVASGGVAVPPGSGESSGGGVSGAGGRAGTGRGAGPGGRSGVGGSRSGGAGAGARGGGVAGGGAPAGRRRRSDEDAERTGKYLVATGEAWADLELPRVAPPVFGDWSAVEDKPPRPPEDD</sequence>
<protein>
    <recommendedName>
        <fullName evidence="4">PPE family protein</fullName>
    </recommendedName>
</protein>
<keyword evidence="3" id="KW-1185">Reference proteome</keyword>
<dbReference type="EMBL" id="JBHTIW010000010">
    <property type="protein sequence ID" value="MFD0921008.1"/>
    <property type="molecule type" value="Genomic_DNA"/>
</dbReference>
<feature type="compositionally biased region" description="Basic and acidic residues" evidence="1">
    <location>
        <begin position="352"/>
        <end position="361"/>
    </location>
</feature>
<dbReference type="RefSeq" id="WP_345601736.1">
    <property type="nucleotide sequence ID" value="NZ_BAABLT010000048.1"/>
</dbReference>
<accession>A0ABW3FT11</accession>
<dbReference type="InterPro" id="IPR038332">
    <property type="entry name" value="PPE_sf"/>
</dbReference>
<dbReference type="Proteomes" id="UP001597018">
    <property type="component" value="Unassembled WGS sequence"/>
</dbReference>
<dbReference type="SUPFAM" id="SSF140459">
    <property type="entry name" value="PE/PPE dimer-like"/>
    <property type="match status" value="1"/>
</dbReference>
<feature type="compositionally biased region" description="Low complexity" evidence="1">
    <location>
        <begin position="255"/>
        <end position="272"/>
    </location>
</feature>
<evidence type="ECO:0000313" key="2">
    <source>
        <dbReference type="EMBL" id="MFD0921008.1"/>
    </source>
</evidence>
<organism evidence="2 3">
    <name type="scientific">Saccharopolyspora rosea</name>
    <dbReference type="NCBI Taxonomy" id="524884"/>
    <lineage>
        <taxon>Bacteria</taxon>
        <taxon>Bacillati</taxon>
        <taxon>Actinomycetota</taxon>
        <taxon>Actinomycetes</taxon>
        <taxon>Pseudonocardiales</taxon>
        <taxon>Pseudonocardiaceae</taxon>
        <taxon>Saccharopolyspora</taxon>
    </lineage>
</organism>
<reference evidence="3" key="1">
    <citation type="journal article" date="2019" name="Int. J. Syst. Evol. Microbiol.">
        <title>The Global Catalogue of Microorganisms (GCM) 10K type strain sequencing project: providing services to taxonomists for standard genome sequencing and annotation.</title>
        <authorList>
            <consortium name="The Broad Institute Genomics Platform"/>
            <consortium name="The Broad Institute Genome Sequencing Center for Infectious Disease"/>
            <person name="Wu L."/>
            <person name="Ma J."/>
        </authorList>
    </citation>
    <scope>NUCLEOTIDE SEQUENCE [LARGE SCALE GENOMIC DNA]</scope>
    <source>
        <strain evidence="3">CCUG 56401</strain>
    </source>
</reference>
<evidence type="ECO:0008006" key="4">
    <source>
        <dbReference type="Google" id="ProtNLM"/>
    </source>
</evidence>
<evidence type="ECO:0000313" key="3">
    <source>
        <dbReference type="Proteomes" id="UP001597018"/>
    </source>
</evidence>
<feature type="compositionally biased region" description="Gly residues" evidence="1">
    <location>
        <begin position="296"/>
        <end position="346"/>
    </location>
</feature>
<gene>
    <name evidence="2" type="ORF">ACFQ16_14770</name>
</gene>